<dbReference type="AlphaFoldDB" id="A0A498C802"/>
<name>A0A498C802_9GAMM</name>
<protein>
    <submittedName>
        <fullName evidence="2">Membrane protein implicated in regulation of membrane protease activity</fullName>
    </submittedName>
</protein>
<keyword evidence="2" id="KW-0378">Hydrolase</keyword>
<keyword evidence="1" id="KW-1133">Transmembrane helix</keyword>
<proteinExistence type="predicted"/>
<evidence type="ECO:0000313" key="3">
    <source>
        <dbReference type="Proteomes" id="UP000275461"/>
    </source>
</evidence>
<keyword evidence="1" id="KW-0472">Membrane</keyword>
<dbReference type="Proteomes" id="UP000275461">
    <property type="component" value="Unassembled WGS sequence"/>
</dbReference>
<evidence type="ECO:0000256" key="1">
    <source>
        <dbReference type="SAM" id="Phobius"/>
    </source>
</evidence>
<dbReference type="EMBL" id="RCDA01000001">
    <property type="protein sequence ID" value="RLK51209.1"/>
    <property type="molecule type" value="Genomic_DNA"/>
</dbReference>
<dbReference type="GO" id="GO:0006508">
    <property type="term" value="P:proteolysis"/>
    <property type="evidence" value="ECO:0007669"/>
    <property type="project" value="UniProtKB-KW"/>
</dbReference>
<reference evidence="2 3" key="1">
    <citation type="submission" date="2018-10" db="EMBL/GenBank/DDBJ databases">
        <title>Genomic Encyclopedia of Type Strains, Phase IV (KMG-IV): sequencing the most valuable type-strain genomes for metagenomic binning, comparative biology and taxonomic classification.</title>
        <authorList>
            <person name="Goeker M."/>
        </authorList>
    </citation>
    <scope>NUCLEOTIDE SEQUENCE [LARGE SCALE GENOMIC DNA]</scope>
    <source>
        <strain evidence="2 3">DSM 12769</strain>
    </source>
</reference>
<keyword evidence="1" id="KW-0812">Transmembrane</keyword>
<comment type="caution">
    <text evidence="2">The sequence shown here is derived from an EMBL/GenBank/DDBJ whole genome shotgun (WGS) entry which is preliminary data.</text>
</comment>
<keyword evidence="2" id="KW-0645">Protease</keyword>
<accession>A0A498C802</accession>
<sequence length="159" mass="16968">MSEHFDPWVVWLVAGLALILADLFLAGGTSGVLLLLGLMALAGMAAALLGLELTGQLAVAGVAGLLLFPVVLWFMRRMSGRRSGAAGQDTRVSGEIYAVQQWGDRLGIHVLGDFFPTRLEPSSAEPDRPLAPGERVRVVRFRGITAEVVRVTDTDEGAE</sequence>
<evidence type="ECO:0000313" key="2">
    <source>
        <dbReference type="EMBL" id="RLK51209.1"/>
    </source>
</evidence>
<keyword evidence="3" id="KW-1185">Reference proteome</keyword>
<dbReference type="GO" id="GO:0008233">
    <property type="term" value="F:peptidase activity"/>
    <property type="evidence" value="ECO:0007669"/>
    <property type="project" value="UniProtKB-KW"/>
</dbReference>
<organism evidence="2 3">
    <name type="scientific">Alkalispirillum mobile</name>
    <dbReference type="NCBI Taxonomy" id="85925"/>
    <lineage>
        <taxon>Bacteria</taxon>
        <taxon>Pseudomonadati</taxon>
        <taxon>Pseudomonadota</taxon>
        <taxon>Gammaproteobacteria</taxon>
        <taxon>Chromatiales</taxon>
        <taxon>Ectothiorhodospiraceae</taxon>
        <taxon>Alkalispirillum</taxon>
    </lineage>
</organism>
<dbReference type="RefSeq" id="WP_170153608.1">
    <property type="nucleotide sequence ID" value="NZ_RCDA01000001.1"/>
</dbReference>
<feature type="transmembrane region" description="Helical" evidence="1">
    <location>
        <begin position="32"/>
        <end position="51"/>
    </location>
</feature>
<gene>
    <name evidence="2" type="ORF">DFR31_1131</name>
</gene>
<feature type="transmembrane region" description="Helical" evidence="1">
    <location>
        <begin position="57"/>
        <end position="75"/>
    </location>
</feature>
<feature type="transmembrane region" description="Helical" evidence="1">
    <location>
        <begin position="6"/>
        <end position="25"/>
    </location>
</feature>